<dbReference type="OrthoDB" id="3254913at2759"/>
<reference evidence="2 3" key="1">
    <citation type="journal article" date="2017" name="Mol. Ecol.">
        <title>Comparative and population genomic landscape of Phellinus noxius: A hypervariable fungus causing root rot in trees.</title>
        <authorList>
            <person name="Chung C.L."/>
            <person name="Lee T.J."/>
            <person name="Akiba M."/>
            <person name="Lee H.H."/>
            <person name="Kuo T.H."/>
            <person name="Liu D."/>
            <person name="Ke H.M."/>
            <person name="Yokoi T."/>
            <person name="Roa M.B."/>
            <person name="Lu M.J."/>
            <person name="Chang Y.Y."/>
            <person name="Ann P.J."/>
            <person name="Tsai J.N."/>
            <person name="Chen C.Y."/>
            <person name="Tzean S.S."/>
            <person name="Ota Y."/>
            <person name="Hattori T."/>
            <person name="Sahashi N."/>
            <person name="Liou R.F."/>
            <person name="Kikuchi T."/>
            <person name="Tsai I.J."/>
        </authorList>
    </citation>
    <scope>NUCLEOTIDE SEQUENCE [LARGE SCALE GENOMIC DNA]</scope>
    <source>
        <strain evidence="2 3">FFPRI411160</strain>
    </source>
</reference>
<organism evidence="2 3">
    <name type="scientific">Pyrrhoderma noxium</name>
    <dbReference type="NCBI Taxonomy" id="2282107"/>
    <lineage>
        <taxon>Eukaryota</taxon>
        <taxon>Fungi</taxon>
        <taxon>Dikarya</taxon>
        <taxon>Basidiomycota</taxon>
        <taxon>Agaricomycotina</taxon>
        <taxon>Agaricomycetes</taxon>
        <taxon>Hymenochaetales</taxon>
        <taxon>Hymenochaetaceae</taxon>
        <taxon>Pyrrhoderma</taxon>
    </lineage>
</organism>
<comment type="caution">
    <text evidence="2">The sequence shown here is derived from an EMBL/GenBank/DDBJ whole genome shotgun (WGS) entry which is preliminary data.</text>
</comment>
<evidence type="ECO:0000313" key="2">
    <source>
        <dbReference type="EMBL" id="PAV23955.1"/>
    </source>
</evidence>
<dbReference type="EMBL" id="NBII01000001">
    <property type="protein sequence ID" value="PAV23955.1"/>
    <property type="molecule type" value="Genomic_DNA"/>
</dbReference>
<name>A0A286UWX8_9AGAM</name>
<accession>A0A286UWX8</accession>
<dbReference type="STRING" id="2282107.A0A286UWX8"/>
<keyword evidence="3" id="KW-1185">Reference proteome</keyword>
<proteinExistence type="predicted"/>
<gene>
    <name evidence="2" type="ORF">PNOK_0102300</name>
</gene>
<evidence type="ECO:0000256" key="1">
    <source>
        <dbReference type="SAM" id="MobiDB-lite"/>
    </source>
</evidence>
<sequence>MRSISTGHTAHYLVQFNGFIEWQSQQQHPLHSFNYQRPRITQMSFMDAEPQPRSSIESRRSAMSRMSRMTQGTLDIRPDIPAEPPSLPETKLDLSLSLDQIFDNTPFAKPDPVEAKKREHLEKRQSNVLRLAEENEKLNAELKAMSERLAAAERRTAAILEARERKAKEQQAQMQSVQGMRLG</sequence>
<dbReference type="Proteomes" id="UP000217199">
    <property type="component" value="Unassembled WGS sequence"/>
</dbReference>
<protein>
    <submittedName>
        <fullName evidence="2">Uncharacterized protein</fullName>
    </submittedName>
</protein>
<dbReference type="InParanoid" id="A0A286UWX8"/>
<evidence type="ECO:0000313" key="3">
    <source>
        <dbReference type="Proteomes" id="UP000217199"/>
    </source>
</evidence>
<feature type="region of interest" description="Disordered" evidence="1">
    <location>
        <begin position="164"/>
        <end position="183"/>
    </location>
</feature>
<dbReference type="AlphaFoldDB" id="A0A286UWX8"/>
<feature type="compositionally biased region" description="Polar residues" evidence="1">
    <location>
        <begin position="170"/>
        <end position="183"/>
    </location>
</feature>